<dbReference type="InterPro" id="IPR000086">
    <property type="entry name" value="NUDIX_hydrolase_dom"/>
</dbReference>
<dbReference type="EMBL" id="JBHSAY010000012">
    <property type="protein sequence ID" value="MFC4133513.1"/>
    <property type="molecule type" value="Genomic_DNA"/>
</dbReference>
<evidence type="ECO:0000313" key="4">
    <source>
        <dbReference type="Proteomes" id="UP001595816"/>
    </source>
</evidence>
<feature type="domain" description="Nudix hydrolase" evidence="2">
    <location>
        <begin position="31"/>
        <end position="162"/>
    </location>
</feature>
<comment type="caution">
    <text evidence="3">The sequence shown here is derived from an EMBL/GenBank/DDBJ whole genome shotgun (WGS) entry which is preliminary data.</text>
</comment>
<comment type="similarity">
    <text evidence="1">Belongs to the Nudix hydrolase family.</text>
</comment>
<dbReference type="RefSeq" id="WP_275979757.1">
    <property type="nucleotide sequence ID" value="NZ_JAMZDZ010000001.1"/>
</dbReference>
<name>A0ABV8LSJ1_9ACTN</name>
<sequence>MQPADDGQADWRTTLDLVKSGPEALRRERDGGHVTASALVYSRERDAFLLSLHRKFGIWVQLGGHVDATDETLAAAALREATEEGGIADLVVDPVPVDVDVHEVPNCAGRRLLHHDVMFLMYAPAGAAERISDESLALGWFSVDDLPSPRGTDVDRVLRNALARISAGDQAA</sequence>
<dbReference type="GO" id="GO:0016787">
    <property type="term" value="F:hydrolase activity"/>
    <property type="evidence" value="ECO:0007669"/>
    <property type="project" value="UniProtKB-KW"/>
</dbReference>
<keyword evidence="3" id="KW-0378">Hydrolase</keyword>
<dbReference type="PANTHER" id="PTHR43736:SF1">
    <property type="entry name" value="DIHYDRONEOPTERIN TRIPHOSPHATE DIPHOSPHATASE"/>
    <property type="match status" value="1"/>
</dbReference>
<evidence type="ECO:0000259" key="2">
    <source>
        <dbReference type="PROSITE" id="PS51462"/>
    </source>
</evidence>
<gene>
    <name evidence="3" type="ORF">ACFOZ4_23135</name>
</gene>
<reference evidence="4" key="1">
    <citation type="journal article" date="2019" name="Int. J. Syst. Evol. Microbiol.">
        <title>The Global Catalogue of Microorganisms (GCM) 10K type strain sequencing project: providing services to taxonomists for standard genome sequencing and annotation.</title>
        <authorList>
            <consortium name="The Broad Institute Genomics Platform"/>
            <consortium name="The Broad Institute Genome Sequencing Center for Infectious Disease"/>
            <person name="Wu L."/>
            <person name="Ma J."/>
        </authorList>
    </citation>
    <scope>NUCLEOTIDE SEQUENCE [LARGE SCALE GENOMIC DNA]</scope>
    <source>
        <strain evidence="4">CGMCC 4.7289</strain>
    </source>
</reference>
<organism evidence="3 4">
    <name type="scientific">Hamadaea flava</name>
    <dbReference type="NCBI Taxonomy" id="1742688"/>
    <lineage>
        <taxon>Bacteria</taxon>
        <taxon>Bacillati</taxon>
        <taxon>Actinomycetota</taxon>
        <taxon>Actinomycetes</taxon>
        <taxon>Micromonosporales</taxon>
        <taxon>Micromonosporaceae</taxon>
        <taxon>Hamadaea</taxon>
    </lineage>
</organism>
<evidence type="ECO:0000313" key="3">
    <source>
        <dbReference type="EMBL" id="MFC4133513.1"/>
    </source>
</evidence>
<dbReference type="PANTHER" id="PTHR43736">
    <property type="entry name" value="ADP-RIBOSE PYROPHOSPHATASE"/>
    <property type="match status" value="1"/>
</dbReference>
<dbReference type="Gene3D" id="3.90.79.10">
    <property type="entry name" value="Nucleoside Triphosphate Pyrophosphohydrolase"/>
    <property type="match status" value="1"/>
</dbReference>
<dbReference type="Pfam" id="PF00293">
    <property type="entry name" value="NUDIX"/>
    <property type="match status" value="1"/>
</dbReference>
<protein>
    <submittedName>
        <fullName evidence="3">NUDIX hydrolase</fullName>
    </submittedName>
</protein>
<dbReference type="SUPFAM" id="SSF55811">
    <property type="entry name" value="Nudix"/>
    <property type="match status" value="1"/>
</dbReference>
<evidence type="ECO:0000256" key="1">
    <source>
        <dbReference type="ARBA" id="ARBA00005582"/>
    </source>
</evidence>
<proteinExistence type="inferred from homology"/>
<dbReference type="InterPro" id="IPR015797">
    <property type="entry name" value="NUDIX_hydrolase-like_dom_sf"/>
</dbReference>
<keyword evidence="4" id="KW-1185">Reference proteome</keyword>
<dbReference type="PROSITE" id="PS51462">
    <property type="entry name" value="NUDIX"/>
    <property type="match status" value="1"/>
</dbReference>
<accession>A0ABV8LSJ1</accession>
<dbReference type="CDD" id="cd03674">
    <property type="entry name" value="NUDIX_Hydrolase"/>
    <property type="match status" value="1"/>
</dbReference>
<dbReference type="Proteomes" id="UP001595816">
    <property type="component" value="Unassembled WGS sequence"/>
</dbReference>